<comment type="caution">
    <text evidence="9">The sequence shown here is derived from an EMBL/GenBank/DDBJ whole genome shotgun (WGS) entry which is preliminary data.</text>
</comment>
<keyword evidence="6" id="KW-0539">Nucleus</keyword>
<dbReference type="GO" id="GO:0000981">
    <property type="term" value="F:DNA-binding transcription factor activity, RNA polymerase II-specific"/>
    <property type="evidence" value="ECO:0007669"/>
    <property type="project" value="TreeGrafter"/>
</dbReference>
<dbReference type="FunFam" id="3.30.160.60:FF:000309">
    <property type="entry name" value="zinc finger X-chromosomal protein-like"/>
    <property type="match status" value="1"/>
</dbReference>
<keyword evidence="5" id="KW-0862">Zinc</keyword>
<dbReference type="GO" id="GO:0008270">
    <property type="term" value="F:zinc ion binding"/>
    <property type="evidence" value="ECO:0007669"/>
    <property type="project" value="UniProtKB-KW"/>
</dbReference>
<feature type="domain" description="C2H2-type" evidence="8">
    <location>
        <begin position="11"/>
        <end position="38"/>
    </location>
</feature>
<sequence>MIPEKPIRARHHCPVCKKGFRSPKEVERHMRIHTGEKPHQCHVCPKKFNRKSSLKSHILTHLKNSNLAEFDTSGGGTDML</sequence>
<evidence type="ECO:0000256" key="2">
    <source>
        <dbReference type="ARBA" id="ARBA00022723"/>
    </source>
</evidence>
<accession>A0A9D3Z1C6</accession>
<dbReference type="InterPro" id="IPR036236">
    <property type="entry name" value="Znf_C2H2_sf"/>
</dbReference>
<reference evidence="9" key="2">
    <citation type="submission" date="2020-11" db="EMBL/GenBank/DDBJ databases">
        <authorList>
            <person name="McCartney M.A."/>
            <person name="Auch B."/>
            <person name="Kono T."/>
            <person name="Mallez S."/>
            <person name="Becker A."/>
            <person name="Gohl D.M."/>
            <person name="Silverstein K.A.T."/>
            <person name="Koren S."/>
            <person name="Bechman K.B."/>
            <person name="Herman A."/>
            <person name="Abrahante J.E."/>
            <person name="Garbe J."/>
        </authorList>
    </citation>
    <scope>NUCLEOTIDE SEQUENCE</scope>
    <source>
        <strain evidence="9">Duluth1</strain>
        <tissue evidence="9">Whole animal</tissue>
    </source>
</reference>
<keyword evidence="10" id="KW-1185">Reference proteome</keyword>
<gene>
    <name evidence="9" type="ORF">DPMN_070765</name>
</gene>
<comment type="subcellular location">
    <subcellularLocation>
        <location evidence="1">Nucleus</location>
    </subcellularLocation>
</comment>
<evidence type="ECO:0000259" key="8">
    <source>
        <dbReference type="PROSITE" id="PS50157"/>
    </source>
</evidence>
<dbReference type="PROSITE" id="PS50157">
    <property type="entry name" value="ZINC_FINGER_C2H2_2"/>
    <property type="match status" value="2"/>
</dbReference>
<dbReference type="AlphaFoldDB" id="A0A9D3Z1C6"/>
<dbReference type="Proteomes" id="UP000828390">
    <property type="component" value="Unassembled WGS sequence"/>
</dbReference>
<feature type="domain" description="C2H2-type" evidence="8">
    <location>
        <begin position="39"/>
        <end position="66"/>
    </location>
</feature>
<evidence type="ECO:0000256" key="5">
    <source>
        <dbReference type="ARBA" id="ARBA00022833"/>
    </source>
</evidence>
<evidence type="ECO:0000256" key="7">
    <source>
        <dbReference type="PROSITE-ProRule" id="PRU00042"/>
    </source>
</evidence>
<dbReference type="Pfam" id="PF13465">
    <property type="entry name" value="zf-H2C2_2"/>
    <property type="match status" value="1"/>
</dbReference>
<evidence type="ECO:0000256" key="3">
    <source>
        <dbReference type="ARBA" id="ARBA00022737"/>
    </source>
</evidence>
<dbReference type="SMART" id="SM00355">
    <property type="entry name" value="ZnF_C2H2"/>
    <property type="match status" value="2"/>
</dbReference>
<evidence type="ECO:0000256" key="6">
    <source>
        <dbReference type="ARBA" id="ARBA00023242"/>
    </source>
</evidence>
<evidence type="ECO:0000313" key="9">
    <source>
        <dbReference type="EMBL" id="KAH3711263.1"/>
    </source>
</evidence>
<dbReference type="GO" id="GO:0005634">
    <property type="term" value="C:nucleus"/>
    <property type="evidence" value="ECO:0007669"/>
    <property type="project" value="UniProtKB-SubCell"/>
</dbReference>
<dbReference type="InterPro" id="IPR013087">
    <property type="entry name" value="Znf_C2H2_type"/>
</dbReference>
<evidence type="ECO:0000256" key="4">
    <source>
        <dbReference type="ARBA" id="ARBA00022771"/>
    </source>
</evidence>
<dbReference type="Gene3D" id="3.30.160.60">
    <property type="entry name" value="Classic Zinc Finger"/>
    <property type="match status" value="2"/>
</dbReference>
<dbReference type="EMBL" id="JAIWYP010000014">
    <property type="protein sequence ID" value="KAH3711263.1"/>
    <property type="molecule type" value="Genomic_DNA"/>
</dbReference>
<reference evidence="9" key="1">
    <citation type="journal article" date="2019" name="bioRxiv">
        <title>The Genome of the Zebra Mussel, Dreissena polymorpha: A Resource for Invasive Species Research.</title>
        <authorList>
            <person name="McCartney M.A."/>
            <person name="Auch B."/>
            <person name="Kono T."/>
            <person name="Mallez S."/>
            <person name="Zhang Y."/>
            <person name="Obille A."/>
            <person name="Becker A."/>
            <person name="Abrahante J.E."/>
            <person name="Garbe J."/>
            <person name="Badalamenti J.P."/>
            <person name="Herman A."/>
            <person name="Mangelson H."/>
            <person name="Liachko I."/>
            <person name="Sullivan S."/>
            <person name="Sone E.D."/>
            <person name="Koren S."/>
            <person name="Silverstein K.A.T."/>
            <person name="Beckman K.B."/>
            <person name="Gohl D.M."/>
        </authorList>
    </citation>
    <scope>NUCLEOTIDE SEQUENCE</scope>
    <source>
        <strain evidence="9">Duluth1</strain>
        <tissue evidence="9">Whole animal</tissue>
    </source>
</reference>
<dbReference type="PANTHER" id="PTHR24394">
    <property type="entry name" value="ZINC FINGER PROTEIN"/>
    <property type="match status" value="1"/>
</dbReference>
<keyword evidence="4 7" id="KW-0863">Zinc-finger</keyword>
<evidence type="ECO:0000256" key="1">
    <source>
        <dbReference type="ARBA" id="ARBA00004123"/>
    </source>
</evidence>
<organism evidence="9 10">
    <name type="scientific">Dreissena polymorpha</name>
    <name type="common">Zebra mussel</name>
    <name type="synonym">Mytilus polymorpha</name>
    <dbReference type="NCBI Taxonomy" id="45954"/>
    <lineage>
        <taxon>Eukaryota</taxon>
        <taxon>Metazoa</taxon>
        <taxon>Spiralia</taxon>
        <taxon>Lophotrochozoa</taxon>
        <taxon>Mollusca</taxon>
        <taxon>Bivalvia</taxon>
        <taxon>Autobranchia</taxon>
        <taxon>Heteroconchia</taxon>
        <taxon>Euheterodonta</taxon>
        <taxon>Imparidentia</taxon>
        <taxon>Neoheterodontei</taxon>
        <taxon>Myida</taxon>
        <taxon>Dreissenoidea</taxon>
        <taxon>Dreissenidae</taxon>
        <taxon>Dreissena</taxon>
    </lineage>
</organism>
<keyword evidence="3" id="KW-0677">Repeat</keyword>
<dbReference type="PANTHER" id="PTHR24394:SF29">
    <property type="entry name" value="MYONEURIN"/>
    <property type="match status" value="1"/>
</dbReference>
<protein>
    <recommendedName>
        <fullName evidence="8">C2H2-type domain-containing protein</fullName>
    </recommendedName>
</protein>
<dbReference type="SUPFAM" id="SSF57667">
    <property type="entry name" value="beta-beta-alpha zinc fingers"/>
    <property type="match status" value="1"/>
</dbReference>
<dbReference type="FunFam" id="3.30.160.60:FF:000624">
    <property type="entry name" value="zinc finger protein 697"/>
    <property type="match status" value="1"/>
</dbReference>
<proteinExistence type="predicted"/>
<name>A0A9D3Z1C6_DREPO</name>
<keyword evidence="2" id="KW-0479">Metal-binding</keyword>
<dbReference type="PROSITE" id="PS00028">
    <property type="entry name" value="ZINC_FINGER_C2H2_1"/>
    <property type="match status" value="2"/>
</dbReference>
<evidence type="ECO:0000313" key="10">
    <source>
        <dbReference type="Proteomes" id="UP000828390"/>
    </source>
</evidence>